<keyword evidence="2" id="KW-1185">Reference proteome</keyword>
<accession>A0ACC3AEL6</accession>
<evidence type="ECO:0000313" key="1">
    <source>
        <dbReference type="EMBL" id="KAJ9660824.1"/>
    </source>
</evidence>
<proteinExistence type="predicted"/>
<sequence>MTSSSATAATSTSPGRNQDHTSKSLTSVTRRTDLSLLYRVLRTLIRPFRPKLVEFPDPYPPGSPRIRKWPNNLYHVDITERKLQISPSPDFPLPQVDPTTNTQALWIYDFESKRLPKSKSNGENSGQSPRAGRSDSPSNQKNPPSLTNARSDSPDPNQQSRQKPKKWYTHTIYYFAGGGFQSPPSSEHWKFCCRLSRDLENEQVRTVLISYPLAPHSPAKDSLPLLRKWLVDELAEAAAHDGETITLMGDSAGGNVVLSLGFWWARRLQKMRQKEESGDLGVKKEIEALRRLRALFVMSPPCDFRNSNPHIDDADKLDPVLTRDLTDRAAEAWCKDWLSDPTNADPAVVDLRVEAEELERNGKRRVEADGKSDPALSPNLQTEEAWEALRQSGLVVTGVYGTADLLSPDVELFMERCREEEIRGEWLVWEGQMHCFPLTVCYGLREGKEGFEWVKARLKEW</sequence>
<dbReference type="EMBL" id="JAPDRQ010000028">
    <property type="protein sequence ID" value="KAJ9660824.1"/>
    <property type="molecule type" value="Genomic_DNA"/>
</dbReference>
<gene>
    <name evidence="1" type="ORF">H2198_002363</name>
</gene>
<reference evidence="1" key="1">
    <citation type="submission" date="2022-10" db="EMBL/GenBank/DDBJ databases">
        <title>Culturing micro-colonial fungi from biological soil crusts in the Mojave desert and describing Neophaeococcomyces mojavensis, and introducing the new genera and species Taxawa tesnikishii.</title>
        <authorList>
            <person name="Kurbessoian T."/>
            <person name="Stajich J.E."/>
        </authorList>
    </citation>
    <scope>NUCLEOTIDE SEQUENCE</scope>
    <source>
        <strain evidence="1">JES_112</strain>
    </source>
</reference>
<evidence type="ECO:0000313" key="2">
    <source>
        <dbReference type="Proteomes" id="UP001172386"/>
    </source>
</evidence>
<name>A0ACC3AEL6_9EURO</name>
<dbReference type="Proteomes" id="UP001172386">
    <property type="component" value="Unassembled WGS sequence"/>
</dbReference>
<organism evidence="1 2">
    <name type="scientific">Neophaeococcomyces mojaviensis</name>
    <dbReference type="NCBI Taxonomy" id="3383035"/>
    <lineage>
        <taxon>Eukaryota</taxon>
        <taxon>Fungi</taxon>
        <taxon>Dikarya</taxon>
        <taxon>Ascomycota</taxon>
        <taxon>Pezizomycotina</taxon>
        <taxon>Eurotiomycetes</taxon>
        <taxon>Chaetothyriomycetidae</taxon>
        <taxon>Chaetothyriales</taxon>
        <taxon>Chaetothyriales incertae sedis</taxon>
        <taxon>Neophaeococcomyces</taxon>
    </lineage>
</organism>
<comment type="caution">
    <text evidence="1">The sequence shown here is derived from an EMBL/GenBank/DDBJ whole genome shotgun (WGS) entry which is preliminary data.</text>
</comment>
<protein>
    <submittedName>
        <fullName evidence="1">Uncharacterized protein</fullName>
    </submittedName>
</protein>